<feature type="compositionally biased region" description="Basic and acidic residues" evidence="1">
    <location>
        <begin position="576"/>
        <end position="589"/>
    </location>
</feature>
<evidence type="ECO:0000259" key="4">
    <source>
        <dbReference type="PROSITE" id="PS50835"/>
    </source>
</evidence>
<dbReference type="SUPFAM" id="SSF48726">
    <property type="entry name" value="Immunoglobulin"/>
    <property type="match status" value="3"/>
</dbReference>
<keyword evidence="6" id="KW-1185">Reference proteome</keyword>
<sequence length="645" mass="73072">MLLAEAGCLFMGFILCLSGVQGKPNSICALKGSSVNLPCSHQHPTARSSWYTGHWTVSKIMFSADETHVKYSMSAESNFTLTINNLTERDANFYCCIKTADTSKCQQSGIHLQVTELQVKVIPATEGQTVTLMCSSSCPLTEKPAAYIWYKNREFLYEDWSPWYQELLSSEEAVTYSCAVKGYEDLRAPEVSAETCFSVTYAKGRMCSSQQTSVDESCSITYPREIHVQRTPAEHRGHIRLTCNSSCFLTDPLISFVWYENRKPTLKEGKQILVPSSNRDSLSCAVKGLEDVRSADVCVNDSCWRLNYVHSRICALEGSSVNISSKYSRPDYEQIQSKCWYKVKREAEQLTEDADHVEYDDSMKNQHILRLKKLKRDDSAEYRFTTENEEVNQSDFPGVTLIVTELRVKMSPSAVVTEGQRVTLTCSTSCPLTDNTNYIWYLNSRPLTPRENQNKHLILDPVSREDAGSYSCAVKTNKDISSAPKTLTVQSITGTWTPAAAGVSAALLLLILLTVCWCVGRKRKSHQPTRNENLDDLEYDDIAAHRGEQDLNYQRLHVYKNESDSLYSTIPPSQPREQHHIHYNPESKRTCRQSPRRTSDNKEQMNPESISAQSTEQDDHHYSRLHFSKNHTADLYSTIEPLPAH</sequence>
<dbReference type="SMART" id="SM00409">
    <property type="entry name" value="IG"/>
    <property type="match status" value="4"/>
</dbReference>
<gene>
    <name evidence="5" type="primary">LOC106097468</name>
</gene>
<feature type="chain" id="PRO_5025340009" description="Ig-like domain-containing protein" evidence="3">
    <location>
        <begin position="23"/>
        <end position="645"/>
    </location>
</feature>
<evidence type="ECO:0000256" key="1">
    <source>
        <dbReference type="SAM" id="MobiDB-lite"/>
    </source>
</evidence>
<keyword evidence="2" id="KW-0472">Membrane</keyword>
<feature type="domain" description="Ig-like" evidence="4">
    <location>
        <begin position="31"/>
        <end position="96"/>
    </location>
</feature>
<keyword evidence="3" id="KW-0732">Signal</keyword>
<feature type="signal peptide" evidence="3">
    <location>
        <begin position="1"/>
        <end position="22"/>
    </location>
</feature>
<dbReference type="Gene3D" id="2.60.40.10">
    <property type="entry name" value="Immunoglobulins"/>
    <property type="match status" value="4"/>
</dbReference>
<dbReference type="PANTHER" id="PTHR46013">
    <property type="entry name" value="VASCULAR CELL ADHESION MOLECULE 1"/>
    <property type="match status" value="1"/>
</dbReference>
<feature type="domain" description="Ig-like" evidence="4">
    <location>
        <begin position="223"/>
        <end position="300"/>
    </location>
</feature>
<dbReference type="AlphaFoldDB" id="A0A669BD19"/>
<organism evidence="5 6">
    <name type="scientific">Oreochromis niloticus</name>
    <name type="common">Nile tilapia</name>
    <name type="synonym">Tilapia nilotica</name>
    <dbReference type="NCBI Taxonomy" id="8128"/>
    <lineage>
        <taxon>Eukaryota</taxon>
        <taxon>Metazoa</taxon>
        <taxon>Chordata</taxon>
        <taxon>Craniata</taxon>
        <taxon>Vertebrata</taxon>
        <taxon>Euteleostomi</taxon>
        <taxon>Actinopterygii</taxon>
        <taxon>Neopterygii</taxon>
        <taxon>Teleostei</taxon>
        <taxon>Neoteleostei</taxon>
        <taxon>Acanthomorphata</taxon>
        <taxon>Ovalentaria</taxon>
        <taxon>Cichlomorphae</taxon>
        <taxon>Cichliformes</taxon>
        <taxon>Cichlidae</taxon>
        <taxon>African cichlids</taxon>
        <taxon>Pseudocrenilabrinae</taxon>
        <taxon>Oreochromini</taxon>
        <taxon>Oreochromis</taxon>
    </lineage>
</organism>
<dbReference type="InterPro" id="IPR003598">
    <property type="entry name" value="Ig_sub2"/>
</dbReference>
<dbReference type="Pfam" id="PF13895">
    <property type="entry name" value="Ig_2"/>
    <property type="match status" value="1"/>
</dbReference>
<dbReference type="Proteomes" id="UP000005207">
    <property type="component" value="Unplaced"/>
</dbReference>
<reference evidence="5" key="2">
    <citation type="submission" date="2025-09" db="UniProtKB">
        <authorList>
            <consortium name="Ensembl"/>
        </authorList>
    </citation>
    <scope>IDENTIFICATION</scope>
</reference>
<evidence type="ECO:0000313" key="5">
    <source>
        <dbReference type="Ensembl" id="ENSONIP00000032349.1"/>
    </source>
</evidence>
<feature type="domain" description="Ig-like" evidence="4">
    <location>
        <begin position="112"/>
        <end position="198"/>
    </location>
</feature>
<dbReference type="InterPro" id="IPR003599">
    <property type="entry name" value="Ig_sub"/>
</dbReference>
<name>A0A669BD19_ORENI</name>
<protein>
    <recommendedName>
        <fullName evidence="4">Ig-like domain-containing protein</fullName>
    </recommendedName>
</protein>
<dbReference type="SMART" id="SM00408">
    <property type="entry name" value="IGc2"/>
    <property type="match status" value="2"/>
</dbReference>
<dbReference type="PROSITE" id="PS50835">
    <property type="entry name" value="IG_LIKE"/>
    <property type="match status" value="4"/>
</dbReference>
<reference evidence="5" key="1">
    <citation type="submission" date="2025-08" db="UniProtKB">
        <authorList>
            <consortium name="Ensembl"/>
        </authorList>
    </citation>
    <scope>IDENTIFICATION</scope>
</reference>
<dbReference type="InterPro" id="IPR036179">
    <property type="entry name" value="Ig-like_dom_sf"/>
</dbReference>
<evidence type="ECO:0000313" key="6">
    <source>
        <dbReference type="Proteomes" id="UP000005207"/>
    </source>
</evidence>
<dbReference type="InterPro" id="IPR013783">
    <property type="entry name" value="Ig-like_fold"/>
</dbReference>
<evidence type="ECO:0000256" key="2">
    <source>
        <dbReference type="SAM" id="Phobius"/>
    </source>
</evidence>
<feature type="domain" description="Ig-like" evidence="4">
    <location>
        <begin position="397"/>
        <end position="488"/>
    </location>
</feature>
<feature type="compositionally biased region" description="Polar residues" evidence="1">
    <location>
        <begin position="606"/>
        <end position="615"/>
    </location>
</feature>
<dbReference type="GeneTree" id="ENSGT00940000169291"/>
<dbReference type="InterPro" id="IPR007110">
    <property type="entry name" value="Ig-like_dom"/>
</dbReference>
<keyword evidence="2" id="KW-1133">Transmembrane helix</keyword>
<dbReference type="PANTHER" id="PTHR46013:SF4">
    <property type="entry name" value="B-CELL RECEPTOR CD22-RELATED"/>
    <property type="match status" value="1"/>
</dbReference>
<proteinExistence type="predicted"/>
<keyword evidence="2" id="KW-0812">Transmembrane</keyword>
<dbReference type="OMA" id="NISSEYW"/>
<accession>A0A669BD19</accession>
<evidence type="ECO:0000256" key="3">
    <source>
        <dbReference type="SAM" id="SignalP"/>
    </source>
</evidence>
<feature type="region of interest" description="Disordered" evidence="1">
    <location>
        <begin position="565"/>
        <end position="620"/>
    </location>
</feature>
<dbReference type="InParanoid" id="A0A669BD19"/>
<dbReference type="Ensembl" id="ENSONIT00000043480.1">
    <property type="protein sequence ID" value="ENSONIP00000032349.1"/>
    <property type="gene ID" value="ENSONIG00000040097.1"/>
</dbReference>
<feature type="transmembrane region" description="Helical" evidence="2">
    <location>
        <begin position="496"/>
        <end position="520"/>
    </location>
</feature>